<dbReference type="EMBL" id="SWLG01000008">
    <property type="protein sequence ID" value="TLS36877.1"/>
    <property type="molecule type" value="Genomic_DNA"/>
</dbReference>
<dbReference type="EC" id="1.15.1.1" evidence="2"/>
<dbReference type="Gene3D" id="1.10.287.990">
    <property type="entry name" value="Fe,Mn superoxide dismutase (SOD) domain"/>
    <property type="match status" value="1"/>
</dbReference>
<comment type="caution">
    <text evidence="9">The sequence shown here is derived from an EMBL/GenBank/DDBJ whole genome shotgun (WGS) entry which is preliminary data.</text>
</comment>
<protein>
    <recommendedName>
        <fullName evidence="2">superoxide dismutase</fullName>
        <ecNumber evidence="2">1.15.1.1</ecNumber>
    </recommendedName>
</protein>
<feature type="domain" description="Manganese/iron superoxide dismutase C-terminal" evidence="8">
    <location>
        <begin position="214"/>
        <end position="316"/>
    </location>
</feature>
<dbReference type="InterPro" id="IPR019832">
    <property type="entry name" value="Mn/Fe_SOD_C"/>
</dbReference>
<evidence type="ECO:0000259" key="8">
    <source>
        <dbReference type="Pfam" id="PF02777"/>
    </source>
</evidence>
<sequence>MKQPSFQAPVTYSKNDERKERDSLRESNDLQAYLYDLDEWVTELTKEVEEAGRRGINSENVPQEYYAALNTFITELNYLKWRGSPIDSKMAFYLNQRAHDLHFKRQFSMVSDQENIGEGSPVPIGEHRLPPLPYAYDALEPYIDRRIMQLHHDKHHQSYVDGLNKAEKELQNARNNNDFTLVKHWEREAAFNGAGHYLHTIFWNVMSPEGGGEPKGDLMQEIERSFGSFKMFKDHFSEAAKKVEAVGWSILVWSPRSHRLEILQAEKHQNLSQWDVIPLLPLDVWEHAYYLQYENNRGKYVDNWWNIVNWKEVEKRYKEAWKVKWKAF</sequence>
<reference evidence="9 10" key="1">
    <citation type="submission" date="2019-04" db="EMBL/GenBank/DDBJ databases">
        <title>Bacillus caeni sp. nov., a bacterium isolated from mangrove sediment.</title>
        <authorList>
            <person name="Huang H."/>
            <person name="Mo K."/>
            <person name="Hu Y."/>
        </authorList>
    </citation>
    <scope>NUCLEOTIDE SEQUENCE [LARGE SCALE GENOMIC DNA]</scope>
    <source>
        <strain evidence="9 10">HB172195</strain>
    </source>
</reference>
<feature type="domain" description="Manganese/iron superoxide dismutase N-terminal" evidence="7">
    <location>
        <begin position="126"/>
        <end position="207"/>
    </location>
</feature>
<comment type="similarity">
    <text evidence="1">Belongs to the iron/manganese superoxide dismutase family.</text>
</comment>
<evidence type="ECO:0000313" key="10">
    <source>
        <dbReference type="Proteomes" id="UP000308230"/>
    </source>
</evidence>
<dbReference type="PROSITE" id="PS00088">
    <property type="entry name" value="SOD_MN"/>
    <property type="match status" value="1"/>
</dbReference>
<dbReference type="InterPro" id="IPR019831">
    <property type="entry name" value="Mn/Fe_SOD_N"/>
</dbReference>
<dbReference type="Proteomes" id="UP000308230">
    <property type="component" value="Unassembled WGS sequence"/>
</dbReference>
<keyword evidence="10" id="KW-1185">Reference proteome</keyword>
<evidence type="ECO:0000256" key="6">
    <source>
        <dbReference type="SAM" id="MobiDB-lite"/>
    </source>
</evidence>
<dbReference type="InterPro" id="IPR036324">
    <property type="entry name" value="Mn/Fe_SOD_N_sf"/>
</dbReference>
<evidence type="ECO:0000256" key="4">
    <source>
        <dbReference type="ARBA" id="ARBA00023002"/>
    </source>
</evidence>
<accession>A0A5R9F040</accession>
<dbReference type="GO" id="GO:0004784">
    <property type="term" value="F:superoxide dismutase activity"/>
    <property type="evidence" value="ECO:0007669"/>
    <property type="project" value="UniProtKB-EC"/>
</dbReference>
<keyword evidence="3" id="KW-0479">Metal-binding</keyword>
<evidence type="ECO:0000256" key="1">
    <source>
        <dbReference type="ARBA" id="ARBA00008714"/>
    </source>
</evidence>
<dbReference type="GO" id="GO:0046872">
    <property type="term" value="F:metal ion binding"/>
    <property type="evidence" value="ECO:0007669"/>
    <property type="project" value="UniProtKB-KW"/>
</dbReference>
<dbReference type="OrthoDB" id="9803125at2"/>
<dbReference type="PANTHER" id="PTHR11404:SF6">
    <property type="entry name" value="SUPEROXIDE DISMUTASE [MN], MITOCHONDRIAL"/>
    <property type="match status" value="1"/>
</dbReference>
<dbReference type="Gene3D" id="3.55.40.20">
    <property type="entry name" value="Iron/manganese superoxide dismutase, C-terminal domain"/>
    <property type="match status" value="1"/>
</dbReference>
<dbReference type="PRINTS" id="PR01703">
    <property type="entry name" value="MNSODISMTASE"/>
</dbReference>
<dbReference type="SUPFAM" id="SSF54719">
    <property type="entry name" value="Fe,Mn superoxide dismutase (SOD), C-terminal domain"/>
    <property type="match status" value="1"/>
</dbReference>
<keyword evidence="5" id="KW-0175">Coiled coil</keyword>
<evidence type="ECO:0000256" key="3">
    <source>
        <dbReference type="ARBA" id="ARBA00022723"/>
    </source>
</evidence>
<dbReference type="PANTHER" id="PTHR11404">
    <property type="entry name" value="SUPEROXIDE DISMUTASE 2"/>
    <property type="match status" value="1"/>
</dbReference>
<feature type="region of interest" description="Disordered" evidence="6">
    <location>
        <begin position="1"/>
        <end position="25"/>
    </location>
</feature>
<name>A0A5R9F040_9BACL</name>
<feature type="compositionally biased region" description="Polar residues" evidence="6">
    <location>
        <begin position="1"/>
        <end position="13"/>
    </location>
</feature>
<evidence type="ECO:0000256" key="5">
    <source>
        <dbReference type="SAM" id="Coils"/>
    </source>
</evidence>
<dbReference type="AlphaFoldDB" id="A0A5R9F040"/>
<dbReference type="InterPro" id="IPR036314">
    <property type="entry name" value="SOD_C_sf"/>
</dbReference>
<gene>
    <name evidence="9" type="ORF">FCL54_13050</name>
</gene>
<keyword evidence="4" id="KW-0560">Oxidoreductase</keyword>
<dbReference type="Pfam" id="PF02777">
    <property type="entry name" value="Sod_Fe_C"/>
    <property type="match status" value="1"/>
</dbReference>
<evidence type="ECO:0000259" key="7">
    <source>
        <dbReference type="Pfam" id="PF00081"/>
    </source>
</evidence>
<feature type="coiled-coil region" evidence="5">
    <location>
        <begin position="156"/>
        <end position="183"/>
    </location>
</feature>
<dbReference type="InterPro" id="IPR001189">
    <property type="entry name" value="Mn/Fe_SOD"/>
</dbReference>
<dbReference type="FunFam" id="1.10.287.990:FF:000001">
    <property type="entry name" value="Superoxide dismutase"/>
    <property type="match status" value="1"/>
</dbReference>
<dbReference type="InterPro" id="IPR019833">
    <property type="entry name" value="Mn/Fe_SOD_BS"/>
</dbReference>
<evidence type="ECO:0000256" key="2">
    <source>
        <dbReference type="ARBA" id="ARBA00012682"/>
    </source>
</evidence>
<dbReference type="InterPro" id="IPR050265">
    <property type="entry name" value="Fe/Mn_Superoxide_Dismutase"/>
</dbReference>
<dbReference type="Pfam" id="PF00081">
    <property type="entry name" value="Sod_Fe_N"/>
    <property type="match status" value="1"/>
</dbReference>
<feature type="compositionally biased region" description="Basic and acidic residues" evidence="6">
    <location>
        <begin position="14"/>
        <end position="25"/>
    </location>
</feature>
<proteinExistence type="inferred from homology"/>
<organism evidence="9 10">
    <name type="scientific">Exobacillus caeni</name>
    <dbReference type="NCBI Taxonomy" id="2574798"/>
    <lineage>
        <taxon>Bacteria</taxon>
        <taxon>Bacillati</taxon>
        <taxon>Bacillota</taxon>
        <taxon>Bacilli</taxon>
        <taxon>Bacillales</taxon>
        <taxon>Guptibacillaceae</taxon>
        <taxon>Exobacillus</taxon>
    </lineage>
</organism>
<dbReference type="SUPFAM" id="SSF46609">
    <property type="entry name" value="Fe,Mn superoxide dismutase (SOD), N-terminal domain"/>
    <property type="match status" value="1"/>
</dbReference>
<dbReference type="FunFam" id="3.55.40.20:FF:000004">
    <property type="entry name" value="Superoxide dismutase [Fe]"/>
    <property type="match status" value="1"/>
</dbReference>
<evidence type="ECO:0000313" key="9">
    <source>
        <dbReference type="EMBL" id="TLS36877.1"/>
    </source>
</evidence>